<comment type="caution">
    <text evidence="1">The sequence shown here is derived from an EMBL/GenBank/DDBJ whole genome shotgun (WGS) entry which is preliminary data.</text>
</comment>
<dbReference type="EMBL" id="JAAXOO010000003">
    <property type="protein sequence ID" value="NKY34248.1"/>
    <property type="molecule type" value="Genomic_DNA"/>
</dbReference>
<reference evidence="1 2" key="1">
    <citation type="submission" date="2020-04" db="EMBL/GenBank/DDBJ databases">
        <title>MicrobeNet Type strains.</title>
        <authorList>
            <person name="Nicholson A.C."/>
        </authorList>
    </citation>
    <scope>NUCLEOTIDE SEQUENCE [LARGE SCALE GENOMIC DNA]</scope>
    <source>
        <strain evidence="1 2">DSM 45078</strain>
    </source>
</reference>
<evidence type="ECO:0000313" key="1">
    <source>
        <dbReference type="EMBL" id="NKY34248.1"/>
    </source>
</evidence>
<keyword evidence="2" id="KW-1185">Reference proteome</keyword>
<dbReference type="Proteomes" id="UP000565715">
    <property type="component" value="Unassembled WGS sequence"/>
</dbReference>
<protein>
    <submittedName>
        <fullName evidence="1">Uncharacterized protein</fullName>
    </submittedName>
</protein>
<gene>
    <name evidence="1" type="ORF">HGA13_14330</name>
</gene>
<proteinExistence type="predicted"/>
<organism evidence="1 2">
    <name type="scientific">Nocardia speluncae</name>
    <dbReference type="NCBI Taxonomy" id="419477"/>
    <lineage>
        <taxon>Bacteria</taxon>
        <taxon>Bacillati</taxon>
        <taxon>Actinomycetota</taxon>
        <taxon>Actinomycetes</taxon>
        <taxon>Mycobacteriales</taxon>
        <taxon>Nocardiaceae</taxon>
        <taxon>Nocardia</taxon>
    </lineage>
</organism>
<accession>A0A846XDT8</accession>
<dbReference type="AlphaFoldDB" id="A0A846XDT8"/>
<sequence>MGANEELEGLSSKELHDRAVKLAVRHGDIRFLWQLLTRIPAAEATAGRAGESEADIKWVVPMLDDYVHAGDGDLAEALRGFYLEYLREHS</sequence>
<dbReference type="RefSeq" id="WP_068043152.1">
    <property type="nucleotide sequence ID" value="NZ_JAAXOO010000003.1"/>
</dbReference>
<evidence type="ECO:0000313" key="2">
    <source>
        <dbReference type="Proteomes" id="UP000565715"/>
    </source>
</evidence>
<name>A0A846XDT8_9NOCA</name>